<keyword evidence="6" id="KW-0697">Rotamase</keyword>
<evidence type="ECO:0000259" key="11">
    <source>
        <dbReference type="Pfam" id="PF05698"/>
    </source>
</evidence>
<dbReference type="GO" id="GO:0015031">
    <property type="term" value="P:protein transport"/>
    <property type="evidence" value="ECO:0007669"/>
    <property type="project" value="InterPro"/>
</dbReference>
<organism evidence="12 13">
    <name type="scientific">Orientia tsutsugamushi</name>
    <name type="common">Rickettsia tsutsugamushi</name>
    <dbReference type="NCBI Taxonomy" id="784"/>
    <lineage>
        <taxon>Bacteria</taxon>
        <taxon>Pseudomonadati</taxon>
        <taxon>Pseudomonadota</taxon>
        <taxon>Alphaproteobacteria</taxon>
        <taxon>Rickettsiales</taxon>
        <taxon>Rickettsiaceae</taxon>
        <taxon>Rickettsieae</taxon>
        <taxon>Orientia</taxon>
    </lineage>
</organism>
<evidence type="ECO:0000259" key="10">
    <source>
        <dbReference type="Pfam" id="PF05697"/>
    </source>
</evidence>
<dbReference type="SUPFAM" id="SSF109998">
    <property type="entry name" value="Triger factor/SurA peptide-binding domain-like"/>
    <property type="match status" value="1"/>
</dbReference>
<dbReference type="InterPro" id="IPR027304">
    <property type="entry name" value="Trigger_fact/SurA_dom_sf"/>
</dbReference>
<dbReference type="InterPro" id="IPR008881">
    <property type="entry name" value="Trigger_fac_ribosome-bd_bac"/>
</dbReference>
<name>A0A2R8F166_ORITS</name>
<comment type="catalytic activity">
    <reaction evidence="1">
        <text>[protein]-peptidylproline (omega=180) = [protein]-peptidylproline (omega=0)</text>
        <dbReference type="Rhea" id="RHEA:16237"/>
        <dbReference type="Rhea" id="RHEA-COMP:10747"/>
        <dbReference type="Rhea" id="RHEA-COMP:10748"/>
        <dbReference type="ChEBI" id="CHEBI:83833"/>
        <dbReference type="ChEBI" id="CHEBI:83834"/>
        <dbReference type="EC" id="5.2.1.8"/>
    </reaction>
</comment>
<feature type="domain" description="Trigger factor ribosome-binding bacterial" evidence="10">
    <location>
        <begin position="6"/>
        <end position="166"/>
    </location>
</feature>
<dbReference type="PIRSF" id="PIRSF003095">
    <property type="entry name" value="Trigger_factor"/>
    <property type="match status" value="1"/>
</dbReference>
<comment type="subcellular location">
    <subcellularLocation>
        <location evidence="2">Cytoplasm</location>
    </subcellularLocation>
</comment>
<keyword evidence="8" id="KW-0413">Isomerase</keyword>
<accession>A0A2R8F166</accession>
<evidence type="ECO:0000313" key="13">
    <source>
        <dbReference type="Proteomes" id="UP000244889"/>
    </source>
</evidence>
<reference evidence="13" key="1">
    <citation type="submission" date="2018-03" db="EMBL/GenBank/DDBJ databases">
        <authorList>
            <person name="Batty M. E."/>
            <person name="Batty M E."/>
        </authorList>
    </citation>
    <scope>NUCLEOTIDE SEQUENCE [LARGE SCALE GENOMIC DNA]</scope>
</reference>
<dbReference type="GO" id="GO:0006457">
    <property type="term" value="P:protein folding"/>
    <property type="evidence" value="ECO:0007669"/>
    <property type="project" value="InterPro"/>
</dbReference>
<evidence type="ECO:0000313" key="12">
    <source>
        <dbReference type="EMBL" id="SPM45160.1"/>
    </source>
</evidence>
<comment type="similarity">
    <text evidence="3">Belongs to the FKBP-type PPIase family. Tig subfamily.</text>
</comment>
<dbReference type="InterPro" id="IPR005215">
    <property type="entry name" value="Trig_fac"/>
</dbReference>
<dbReference type="RefSeq" id="WP_108839843.1">
    <property type="nucleotide sequence ID" value="NZ_OOHR01000011.1"/>
</dbReference>
<dbReference type="InterPro" id="IPR037041">
    <property type="entry name" value="Trigger_fac_C_sf"/>
</dbReference>
<gene>
    <name evidence="12" type="primary">tig</name>
    <name evidence="12" type="ORF">FPW1038_01716</name>
</gene>
<evidence type="ECO:0000256" key="5">
    <source>
        <dbReference type="ARBA" id="ARBA00016902"/>
    </source>
</evidence>
<evidence type="ECO:0000256" key="6">
    <source>
        <dbReference type="ARBA" id="ARBA00023110"/>
    </source>
</evidence>
<dbReference type="Pfam" id="PF05698">
    <property type="entry name" value="Trigger_C"/>
    <property type="match status" value="1"/>
</dbReference>
<dbReference type="NCBIfam" id="TIGR00115">
    <property type="entry name" value="tig"/>
    <property type="match status" value="1"/>
</dbReference>
<evidence type="ECO:0000256" key="3">
    <source>
        <dbReference type="ARBA" id="ARBA00005464"/>
    </source>
</evidence>
<protein>
    <recommendedName>
        <fullName evidence="5">Trigger factor</fullName>
        <ecNumber evidence="4">5.2.1.8</ecNumber>
    </recommendedName>
    <alternativeName>
        <fullName evidence="9">PPIase</fullName>
    </alternativeName>
</protein>
<evidence type="ECO:0000256" key="9">
    <source>
        <dbReference type="ARBA" id="ARBA00029986"/>
    </source>
</evidence>
<sequence>MSQIIELQSEGLEKHFQISIPASVIKDKTDQKVISLTARANVPGFRKFKSGSHITSKAMQVKQLQIRRQYEASIKNDVQNDVIVAAVESLIKSNNFSLIGDPSIKINDDSSIEVNSEQNSNSEEKDITVDVKFTVYPEIKIPDFSQITLKKHIIQCTEESVNEFINGLRHEVYEYNDCSEQEKAIKGSKLVIDIAITGDGIEDHNKEDIEFILGSGKLISKDIEERFTDSIVGSQLDISTTLPDNYPDSKAAGKLANLRVTVKKIQQPVLITEQQILDKYKVTSIDELKVKVKELQNKEFMGLSQILLRARLLNQLDKMLDYDLPKPLLKSEYNVVRQNVLAALKDNNNNGIKVALDKSSDHDIEQYCQFVATRRVRIGLFVLHYADKKNITVTDEEKNMLLLQYLNKGKEEANAIMYAYNNNLRWLSNSIAMEAKEIKVINHILENEVQIIEEPCTSDEIEGFADEISKDMGLSFTDDAISENINNDVKINTIQVI</sequence>
<evidence type="ECO:0000256" key="2">
    <source>
        <dbReference type="ARBA" id="ARBA00004496"/>
    </source>
</evidence>
<keyword evidence="7" id="KW-0143">Chaperone</keyword>
<evidence type="ECO:0000256" key="7">
    <source>
        <dbReference type="ARBA" id="ARBA00023186"/>
    </source>
</evidence>
<dbReference type="Proteomes" id="UP000244889">
    <property type="component" value="Unassembled WGS sequence"/>
</dbReference>
<dbReference type="Pfam" id="PF05697">
    <property type="entry name" value="Trigger_N"/>
    <property type="match status" value="1"/>
</dbReference>
<dbReference type="InterPro" id="IPR036611">
    <property type="entry name" value="Trigger_fac_ribosome-bd_sf"/>
</dbReference>
<dbReference type="InterPro" id="IPR046357">
    <property type="entry name" value="PPIase_dom_sf"/>
</dbReference>
<dbReference type="GO" id="GO:0003755">
    <property type="term" value="F:peptidyl-prolyl cis-trans isomerase activity"/>
    <property type="evidence" value="ECO:0007669"/>
    <property type="project" value="UniProtKB-KW"/>
</dbReference>
<dbReference type="EC" id="5.2.1.8" evidence="4"/>
<dbReference type="InterPro" id="IPR008880">
    <property type="entry name" value="Trigger_fac_C"/>
</dbReference>
<dbReference type="SUPFAM" id="SSF102735">
    <property type="entry name" value="Trigger factor ribosome-binding domain"/>
    <property type="match status" value="1"/>
</dbReference>
<evidence type="ECO:0000256" key="4">
    <source>
        <dbReference type="ARBA" id="ARBA00013194"/>
    </source>
</evidence>
<dbReference type="AlphaFoldDB" id="A0A2R8F166"/>
<dbReference type="SUPFAM" id="SSF54534">
    <property type="entry name" value="FKBP-like"/>
    <property type="match status" value="1"/>
</dbReference>
<dbReference type="Gene3D" id="3.30.70.1050">
    <property type="entry name" value="Trigger factor ribosome-binding domain"/>
    <property type="match status" value="1"/>
</dbReference>
<feature type="domain" description="Trigger factor C-terminal" evidence="11">
    <location>
        <begin position="284"/>
        <end position="446"/>
    </location>
</feature>
<proteinExistence type="inferred from homology"/>
<dbReference type="Gene3D" id="1.10.3120.10">
    <property type="entry name" value="Trigger factor, C-terminal domain"/>
    <property type="match status" value="1"/>
</dbReference>
<evidence type="ECO:0000256" key="8">
    <source>
        <dbReference type="ARBA" id="ARBA00023235"/>
    </source>
</evidence>
<dbReference type="GO" id="GO:0005737">
    <property type="term" value="C:cytoplasm"/>
    <property type="evidence" value="ECO:0007669"/>
    <property type="project" value="UniProtKB-SubCell"/>
</dbReference>
<dbReference type="EMBL" id="OOHR01000011">
    <property type="protein sequence ID" value="SPM45160.1"/>
    <property type="molecule type" value="Genomic_DNA"/>
</dbReference>
<dbReference type="Gene3D" id="3.10.50.40">
    <property type="match status" value="1"/>
</dbReference>
<evidence type="ECO:0000256" key="1">
    <source>
        <dbReference type="ARBA" id="ARBA00000971"/>
    </source>
</evidence>